<evidence type="ECO:0000259" key="8">
    <source>
        <dbReference type="Pfam" id="PF01052"/>
    </source>
</evidence>
<dbReference type="InterPro" id="IPR051469">
    <property type="entry name" value="FliN/MopA/SpaO"/>
</dbReference>
<dbReference type="KEGG" id="eah:FA04_25435"/>
<organism evidence="9 11">
    <name type="scientific">Ensifer adhaerens</name>
    <name type="common">Sinorhizobium morelense</name>
    <dbReference type="NCBI Taxonomy" id="106592"/>
    <lineage>
        <taxon>Bacteria</taxon>
        <taxon>Pseudomonadati</taxon>
        <taxon>Pseudomonadota</taxon>
        <taxon>Alphaproteobacteria</taxon>
        <taxon>Hyphomicrobiales</taxon>
        <taxon>Rhizobiaceae</taxon>
        <taxon>Sinorhizobium/Ensifer group</taxon>
        <taxon>Ensifer</taxon>
    </lineage>
</organism>
<dbReference type="OrthoDB" id="9790303at2"/>
<dbReference type="PRINTS" id="PR00956">
    <property type="entry name" value="FLGMOTORFLIN"/>
</dbReference>
<keyword evidence="4" id="KW-1003">Cell membrane</keyword>
<evidence type="ECO:0000256" key="7">
    <source>
        <dbReference type="ARBA" id="ARBA00023136"/>
    </source>
</evidence>
<keyword evidence="6" id="KW-0283">Flagellar rotation</keyword>
<evidence type="ECO:0000313" key="11">
    <source>
        <dbReference type="Proteomes" id="UP001055460"/>
    </source>
</evidence>
<sequence>MINKKLQDELVELDESPAFEGRSVMSERAVQGIPLAIEAVIGRAKLTVSQISKLHQDDTIHLDRNFGEPVELKVNGMVIGRGEIVFDEATNAIGIKIIEISPIGAQ</sequence>
<name>A0A9Q9DC35_ENSAD</name>
<keyword evidence="7" id="KW-0472">Membrane</keyword>
<evidence type="ECO:0000256" key="5">
    <source>
        <dbReference type="ARBA" id="ARBA00022500"/>
    </source>
</evidence>
<dbReference type="GO" id="GO:0009425">
    <property type="term" value="C:bacterial-type flagellum basal body"/>
    <property type="evidence" value="ECO:0007669"/>
    <property type="project" value="InterPro"/>
</dbReference>
<reference evidence="9" key="1">
    <citation type="submission" date="2022-06" db="EMBL/GenBank/DDBJ databases">
        <title>Physiological and biochemical characterization and genomic elucidation of a strain of the genus Ensifer adhaerens M8 that combines arsenic oxidation and chromium reduction.</title>
        <authorList>
            <person name="Li X."/>
            <person name="Yu c."/>
        </authorList>
    </citation>
    <scope>NUCLEOTIDE SEQUENCE</scope>
    <source>
        <strain evidence="9">M8</strain>
        <plasmid evidence="9">pA</plasmid>
    </source>
</reference>
<dbReference type="Proteomes" id="UP001214094">
    <property type="component" value="Plasmid unnamedA"/>
</dbReference>
<dbReference type="GO" id="GO:0005886">
    <property type="term" value="C:plasma membrane"/>
    <property type="evidence" value="ECO:0007669"/>
    <property type="project" value="UniProtKB-SubCell"/>
</dbReference>
<evidence type="ECO:0000256" key="2">
    <source>
        <dbReference type="ARBA" id="ARBA00009226"/>
    </source>
</evidence>
<dbReference type="InterPro" id="IPR001172">
    <property type="entry name" value="FliN_T3SS_HrcQb"/>
</dbReference>
<protein>
    <recommendedName>
        <fullName evidence="3">Flagellar motor switch protein FliN</fullName>
    </recommendedName>
</protein>
<dbReference type="Pfam" id="PF01052">
    <property type="entry name" value="FliMN_C"/>
    <property type="match status" value="1"/>
</dbReference>
<evidence type="ECO:0000313" key="10">
    <source>
        <dbReference type="EMBL" id="WFP93142.1"/>
    </source>
</evidence>
<dbReference type="AlphaFoldDB" id="A0A9Q9DC35"/>
<reference evidence="10 12" key="2">
    <citation type="submission" date="2023-03" db="EMBL/GenBank/DDBJ databases">
        <title>Comparative genome and transcriptome analysis combination mining strategies for increasing vitamin B12 production of Ensifer adhaerens strain.</title>
        <authorList>
            <person name="Yongheng L."/>
        </authorList>
    </citation>
    <scope>NUCLEOTIDE SEQUENCE [LARGE SCALE GENOMIC DNA]</scope>
    <source>
        <strain evidence="10 12">Casida A-T305</strain>
        <plasmid evidence="10 12">unnamedA</plasmid>
    </source>
</reference>
<keyword evidence="12" id="KW-1185">Reference proteome</keyword>
<dbReference type="Proteomes" id="UP001055460">
    <property type="component" value="Plasmid pA"/>
</dbReference>
<dbReference type="PANTHER" id="PTHR43484">
    <property type="match status" value="1"/>
</dbReference>
<dbReference type="SUPFAM" id="SSF101801">
    <property type="entry name" value="Surface presentation of antigens (SPOA)"/>
    <property type="match status" value="1"/>
</dbReference>
<keyword evidence="9" id="KW-0969">Cilium</keyword>
<evidence type="ECO:0000313" key="9">
    <source>
        <dbReference type="EMBL" id="USJ25751.1"/>
    </source>
</evidence>
<dbReference type="Gene3D" id="2.30.330.10">
    <property type="entry name" value="SpoA-like"/>
    <property type="match status" value="1"/>
</dbReference>
<feature type="domain" description="Flagellar motor switch protein FliN-like C-terminal" evidence="8">
    <location>
        <begin position="29"/>
        <end position="99"/>
    </location>
</feature>
<keyword evidence="9" id="KW-0282">Flagellum</keyword>
<evidence type="ECO:0000256" key="3">
    <source>
        <dbReference type="ARBA" id="ARBA00021897"/>
    </source>
</evidence>
<dbReference type="GO" id="GO:0003774">
    <property type="term" value="F:cytoskeletal motor activity"/>
    <property type="evidence" value="ECO:0007669"/>
    <property type="project" value="InterPro"/>
</dbReference>
<geneLocation type="plasmid" evidence="10 12">
    <name>unnamedA</name>
</geneLocation>
<evidence type="ECO:0000256" key="6">
    <source>
        <dbReference type="ARBA" id="ARBA00022779"/>
    </source>
</evidence>
<dbReference type="GeneID" id="29520951"/>
<dbReference type="GO" id="GO:0071973">
    <property type="term" value="P:bacterial-type flagellum-dependent cell motility"/>
    <property type="evidence" value="ECO:0007669"/>
    <property type="project" value="InterPro"/>
</dbReference>
<keyword evidence="5" id="KW-0145">Chemotaxis</keyword>
<keyword evidence="9" id="KW-0966">Cell projection</keyword>
<dbReference type="RefSeq" id="WP_051659531.1">
    <property type="nucleotide sequence ID" value="NZ_CP015881.1"/>
</dbReference>
<evidence type="ECO:0000256" key="4">
    <source>
        <dbReference type="ARBA" id="ARBA00022475"/>
    </source>
</evidence>
<proteinExistence type="inferred from homology"/>
<evidence type="ECO:0000313" key="12">
    <source>
        <dbReference type="Proteomes" id="UP001214094"/>
    </source>
</evidence>
<dbReference type="EMBL" id="CP098808">
    <property type="protein sequence ID" value="USJ25751.1"/>
    <property type="molecule type" value="Genomic_DNA"/>
</dbReference>
<accession>A0A9Q9DC35</accession>
<keyword evidence="9" id="KW-0614">Plasmid</keyword>
<dbReference type="PANTHER" id="PTHR43484:SF1">
    <property type="entry name" value="FLAGELLAR MOTOR SWITCH PROTEIN FLIN"/>
    <property type="match status" value="1"/>
</dbReference>
<dbReference type="InterPro" id="IPR036429">
    <property type="entry name" value="SpoA-like_sf"/>
</dbReference>
<evidence type="ECO:0000256" key="1">
    <source>
        <dbReference type="ARBA" id="ARBA00004413"/>
    </source>
</evidence>
<comment type="similarity">
    <text evidence="2">Belongs to the FliN/MopA/SpaO family.</text>
</comment>
<comment type="subcellular location">
    <subcellularLocation>
        <location evidence="1">Cell membrane</location>
        <topology evidence="1">Peripheral membrane protein</topology>
        <orientation evidence="1">Cytoplasmic side</orientation>
    </subcellularLocation>
</comment>
<gene>
    <name evidence="9" type="ORF">NE863_25135</name>
    <name evidence="10" type="ORF">P4B07_25765</name>
</gene>
<dbReference type="InterPro" id="IPR001543">
    <property type="entry name" value="FliN-like_C"/>
</dbReference>
<dbReference type="GO" id="GO:0006935">
    <property type="term" value="P:chemotaxis"/>
    <property type="evidence" value="ECO:0007669"/>
    <property type="project" value="UniProtKB-KW"/>
</dbReference>
<dbReference type="EMBL" id="CP121309">
    <property type="protein sequence ID" value="WFP93142.1"/>
    <property type="molecule type" value="Genomic_DNA"/>
</dbReference>
<geneLocation type="plasmid" evidence="9 11">
    <name>pA</name>
</geneLocation>